<evidence type="ECO:0000259" key="4">
    <source>
        <dbReference type="PROSITE" id="PS51755"/>
    </source>
</evidence>
<dbReference type="InterPro" id="IPR016032">
    <property type="entry name" value="Sig_transdc_resp-reg_C-effctor"/>
</dbReference>
<accession>A0ABW4UI19</accession>
<evidence type="ECO:0000256" key="2">
    <source>
        <dbReference type="PROSITE-ProRule" id="PRU00339"/>
    </source>
</evidence>
<keyword evidence="2" id="KW-0802">TPR repeat</keyword>
<gene>
    <name evidence="5" type="ORF">ACFSOZ_32530</name>
</gene>
<evidence type="ECO:0000256" key="3">
    <source>
        <dbReference type="PROSITE-ProRule" id="PRU01091"/>
    </source>
</evidence>
<dbReference type="PROSITE" id="PS51755">
    <property type="entry name" value="OMPR_PHOB"/>
    <property type="match status" value="1"/>
</dbReference>
<dbReference type="InterPro" id="IPR036388">
    <property type="entry name" value="WH-like_DNA-bd_sf"/>
</dbReference>
<dbReference type="Gene3D" id="3.40.50.10070">
    <property type="entry name" value="TolB, N-terminal domain"/>
    <property type="match status" value="1"/>
</dbReference>
<feature type="domain" description="OmpR/PhoB-type" evidence="4">
    <location>
        <begin position="7"/>
        <end position="104"/>
    </location>
</feature>
<evidence type="ECO:0000313" key="6">
    <source>
        <dbReference type="Proteomes" id="UP001597405"/>
    </source>
</evidence>
<dbReference type="SMART" id="SM00862">
    <property type="entry name" value="Trans_reg_C"/>
    <property type="match status" value="1"/>
</dbReference>
<name>A0ABW4UI19_9HYPH</name>
<dbReference type="InterPro" id="IPR001867">
    <property type="entry name" value="OmpR/PhoB-type_DNA-bd"/>
</dbReference>
<evidence type="ECO:0000256" key="1">
    <source>
        <dbReference type="ARBA" id="ARBA00023125"/>
    </source>
</evidence>
<dbReference type="Pfam" id="PF00486">
    <property type="entry name" value="Trans_reg_C"/>
    <property type="match status" value="1"/>
</dbReference>
<dbReference type="Gene3D" id="1.10.10.10">
    <property type="entry name" value="Winged helix-like DNA-binding domain superfamily/Winged helix DNA-binding domain"/>
    <property type="match status" value="1"/>
</dbReference>
<sequence length="512" mass="55972">MSTGDMHPRLNIGDLEFDPATESVRRNGQTWSLGSRGSRLLAALLRRRGDILTKSELMDAAWEGRAVEESNLSVQVASLRKILGKGSHGDIIVTVPRIGYRLALPDVSGRPASPLSERPSVAVLPFFNLSEDQEQAYFADGLAEEIIGVLGKVPGLSVIARNSSFAYRDRNIDVRKVGAELEVRFVLTGSVQRSGQRLRMYVELADAANGSQVWSTRFDRDLTDIFAIQDEVAREVADALRLSISPRTTLAELEGKSANLEALDLSLRGRAILFAESPSPDRARAGIELMRRALAVDPTLPGPYVALSIAFLTMAVNRWLPDVTAGVAEARRCADAAVKIDPDFALGYGISSIVALMEKDGTRVETDSLKAFEINPNHTLVQVGRGNAFTHGGRPLEAIPYFEEAIRLDPALTHQNLHHLATAYLFGARYETAASLLRARILLVPETDISRGYLCSALGHLGQVEEARRVWNDLTAINPAYSLRERLSNFWFASPSDPERIVEGVAKAGLPI</sequence>
<dbReference type="SUPFAM" id="SSF48452">
    <property type="entry name" value="TPR-like"/>
    <property type="match status" value="1"/>
</dbReference>
<dbReference type="PROSITE" id="PS50005">
    <property type="entry name" value="TPR"/>
    <property type="match status" value="1"/>
</dbReference>
<dbReference type="RefSeq" id="WP_379104960.1">
    <property type="nucleotide sequence ID" value="NZ_JBHUGZ010000028.1"/>
</dbReference>
<keyword evidence="1 3" id="KW-0238">DNA-binding</keyword>
<dbReference type="Gene3D" id="1.25.40.10">
    <property type="entry name" value="Tetratricopeptide repeat domain"/>
    <property type="match status" value="1"/>
</dbReference>
<feature type="DNA-binding region" description="OmpR/PhoB-type" evidence="3">
    <location>
        <begin position="7"/>
        <end position="104"/>
    </location>
</feature>
<organism evidence="5 6">
    <name type="scientific">Mesorhizobium newzealandense</name>
    <dbReference type="NCBI Taxonomy" id="1300302"/>
    <lineage>
        <taxon>Bacteria</taxon>
        <taxon>Pseudomonadati</taxon>
        <taxon>Pseudomonadota</taxon>
        <taxon>Alphaproteobacteria</taxon>
        <taxon>Hyphomicrobiales</taxon>
        <taxon>Phyllobacteriaceae</taxon>
        <taxon>Mesorhizobium</taxon>
    </lineage>
</organism>
<dbReference type="Proteomes" id="UP001597405">
    <property type="component" value="Unassembled WGS sequence"/>
</dbReference>
<evidence type="ECO:0000313" key="5">
    <source>
        <dbReference type="EMBL" id="MFD1987152.1"/>
    </source>
</evidence>
<protein>
    <submittedName>
        <fullName evidence="5">Winged helix-turn-helix domain-containing tetratricopeptide repeat protein</fullName>
    </submittedName>
</protein>
<dbReference type="InterPro" id="IPR019734">
    <property type="entry name" value="TPR_rpt"/>
</dbReference>
<feature type="repeat" description="TPR" evidence="2">
    <location>
        <begin position="379"/>
        <end position="412"/>
    </location>
</feature>
<dbReference type="InterPro" id="IPR011990">
    <property type="entry name" value="TPR-like_helical_dom_sf"/>
</dbReference>
<dbReference type="CDD" id="cd00383">
    <property type="entry name" value="trans_reg_C"/>
    <property type="match status" value="1"/>
</dbReference>
<comment type="caution">
    <text evidence="5">The sequence shown here is derived from an EMBL/GenBank/DDBJ whole genome shotgun (WGS) entry which is preliminary data.</text>
</comment>
<dbReference type="EMBL" id="JBHUGZ010000028">
    <property type="protein sequence ID" value="MFD1987152.1"/>
    <property type="molecule type" value="Genomic_DNA"/>
</dbReference>
<keyword evidence="6" id="KW-1185">Reference proteome</keyword>
<dbReference type="SUPFAM" id="SSF46894">
    <property type="entry name" value="C-terminal effector domain of the bipartite response regulators"/>
    <property type="match status" value="1"/>
</dbReference>
<proteinExistence type="predicted"/>
<reference evidence="6" key="1">
    <citation type="journal article" date="2019" name="Int. J. Syst. Evol. Microbiol.">
        <title>The Global Catalogue of Microorganisms (GCM) 10K type strain sequencing project: providing services to taxonomists for standard genome sequencing and annotation.</title>
        <authorList>
            <consortium name="The Broad Institute Genomics Platform"/>
            <consortium name="The Broad Institute Genome Sequencing Center for Infectious Disease"/>
            <person name="Wu L."/>
            <person name="Ma J."/>
        </authorList>
    </citation>
    <scope>NUCLEOTIDE SEQUENCE [LARGE SCALE GENOMIC DNA]</scope>
    <source>
        <strain evidence="6">CGMCC 1.16225</strain>
    </source>
</reference>